<protein>
    <submittedName>
        <fullName evidence="2">Phage terminase small subunit P27</fullName>
    </submittedName>
</protein>
<dbReference type="HOGENOM" id="CLU_1432821_0_0_5"/>
<reference evidence="3" key="1">
    <citation type="journal article" date="2011" name="J. Bacteriol.">
        <title>Complete genome sequence of NBRC 3288, a unique cellulose-nonproducing strain of Gluconacetobacter xylinus isolated from vinegar.</title>
        <authorList>
            <person name="Ogino H."/>
            <person name="Azuma Y."/>
            <person name="Hosoyama A."/>
            <person name="Nakazawa H."/>
            <person name="Matsutani M."/>
            <person name="Hasegawa A."/>
            <person name="Otsuyama K."/>
            <person name="Matsushita K."/>
            <person name="Fujita N."/>
            <person name="Shirai M."/>
        </authorList>
    </citation>
    <scope>NUCLEOTIDE SEQUENCE [LARGE SCALE GENOMIC DNA]</scope>
    <source>
        <strain evidence="3">NBRC 3288 / BCRC 11682 / LMG 1693</strain>
    </source>
</reference>
<name>G2I0V0_KOMMN</name>
<feature type="compositionally biased region" description="Polar residues" evidence="1">
    <location>
        <begin position="150"/>
        <end position="166"/>
    </location>
</feature>
<proteinExistence type="predicted"/>
<dbReference type="PATRIC" id="fig|634177.7.peg.2427"/>
<dbReference type="KEGG" id="gxy:GLX_21460"/>
<dbReference type="AlphaFoldDB" id="G2I0V0"/>
<accession>G2I0V0</accession>
<dbReference type="RefSeq" id="WP_014106058.1">
    <property type="nucleotide sequence ID" value="NC_016027.1"/>
</dbReference>
<feature type="region of interest" description="Disordered" evidence="1">
    <location>
        <begin position="150"/>
        <end position="189"/>
    </location>
</feature>
<dbReference type="InterPro" id="IPR006448">
    <property type="entry name" value="Phage_term_ssu_P27"/>
</dbReference>
<dbReference type="Pfam" id="PF05119">
    <property type="entry name" value="Terminase_4"/>
    <property type="match status" value="1"/>
</dbReference>
<dbReference type="NCBIfam" id="TIGR01558">
    <property type="entry name" value="sm_term_P27"/>
    <property type="match status" value="1"/>
</dbReference>
<evidence type="ECO:0000313" key="3">
    <source>
        <dbReference type="Proteomes" id="UP000009044"/>
    </source>
</evidence>
<sequence length="189" mass="20856">MIRGRKPTPDAINEARGNPGKRARKTINLDALPVAGIDAPKHMRAKGRKYWVEVAGWLSDSRIVRTSDRNALARYCETLADYVKVTAALDKQGHVYVTESNHGTMQRISPYFMVQERLTKRLQDLEDRFGLTPASRQQILARMAAGTQSSLPLAGAQNNADQSTGTGMPDAPAVPSDPLDFFNQPATRH</sequence>
<organism evidence="2 3">
    <name type="scientific">Komagataeibacter medellinensis (strain NBRC 3288 / BCRC 11682 / LMG 1693 / Kondo 51)</name>
    <name type="common">Gluconacetobacter medellinensis</name>
    <dbReference type="NCBI Taxonomy" id="634177"/>
    <lineage>
        <taxon>Bacteria</taxon>
        <taxon>Pseudomonadati</taxon>
        <taxon>Pseudomonadota</taxon>
        <taxon>Alphaproteobacteria</taxon>
        <taxon>Acetobacterales</taxon>
        <taxon>Acetobacteraceae</taxon>
        <taxon>Komagataeibacter</taxon>
    </lineage>
</organism>
<dbReference type="STRING" id="634177.GLX_21460"/>
<evidence type="ECO:0000313" key="2">
    <source>
        <dbReference type="EMBL" id="BAK84558.1"/>
    </source>
</evidence>
<dbReference type="eggNOG" id="COG3747">
    <property type="taxonomic scope" value="Bacteria"/>
</dbReference>
<dbReference type="EMBL" id="AP012159">
    <property type="protein sequence ID" value="BAK84558.1"/>
    <property type="molecule type" value="Genomic_DNA"/>
</dbReference>
<evidence type="ECO:0000256" key="1">
    <source>
        <dbReference type="SAM" id="MobiDB-lite"/>
    </source>
</evidence>
<feature type="region of interest" description="Disordered" evidence="1">
    <location>
        <begin position="1"/>
        <end position="21"/>
    </location>
</feature>
<gene>
    <name evidence="2" type="ordered locus">GLX_21460</name>
</gene>
<dbReference type="Proteomes" id="UP000009044">
    <property type="component" value="Chromosome"/>
</dbReference>